<protein>
    <submittedName>
        <fullName evidence="3">Uncharacterized protein</fullName>
    </submittedName>
</protein>
<gene>
    <name evidence="3" type="ORF">BGZ80_000859</name>
</gene>
<feature type="region of interest" description="Disordered" evidence="2">
    <location>
        <begin position="1"/>
        <end position="23"/>
    </location>
</feature>
<accession>A0A9P6N2H6</accession>
<evidence type="ECO:0000313" key="3">
    <source>
        <dbReference type="EMBL" id="KAG0022169.1"/>
    </source>
</evidence>
<feature type="coiled-coil region" evidence="1">
    <location>
        <begin position="144"/>
        <end position="175"/>
    </location>
</feature>
<keyword evidence="4" id="KW-1185">Reference proteome</keyword>
<evidence type="ECO:0000313" key="4">
    <source>
        <dbReference type="Proteomes" id="UP000703661"/>
    </source>
</evidence>
<reference evidence="3" key="1">
    <citation type="journal article" date="2020" name="Fungal Divers.">
        <title>Resolving the Mortierellaceae phylogeny through synthesis of multi-gene phylogenetics and phylogenomics.</title>
        <authorList>
            <person name="Vandepol N."/>
            <person name="Liber J."/>
            <person name="Desiro A."/>
            <person name="Na H."/>
            <person name="Kennedy M."/>
            <person name="Barry K."/>
            <person name="Grigoriev I.V."/>
            <person name="Miller A.N."/>
            <person name="O'Donnell K."/>
            <person name="Stajich J.E."/>
            <person name="Bonito G."/>
        </authorList>
    </citation>
    <scope>NUCLEOTIDE SEQUENCE</scope>
    <source>
        <strain evidence="3">NRRL 2769</strain>
    </source>
</reference>
<organism evidence="3 4">
    <name type="scientific">Entomortierella chlamydospora</name>
    <dbReference type="NCBI Taxonomy" id="101097"/>
    <lineage>
        <taxon>Eukaryota</taxon>
        <taxon>Fungi</taxon>
        <taxon>Fungi incertae sedis</taxon>
        <taxon>Mucoromycota</taxon>
        <taxon>Mortierellomycotina</taxon>
        <taxon>Mortierellomycetes</taxon>
        <taxon>Mortierellales</taxon>
        <taxon>Mortierellaceae</taxon>
        <taxon>Entomortierella</taxon>
    </lineage>
</organism>
<name>A0A9P6N2H6_9FUNG</name>
<evidence type="ECO:0000256" key="1">
    <source>
        <dbReference type="SAM" id="Coils"/>
    </source>
</evidence>
<dbReference type="AlphaFoldDB" id="A0A9P6N2H6"/>
<keyword evidence="1" id="KW-0175">Coiled coil</keyword>
<dbReference type="Proteomes" id="UP000703661">
    <property type="component" value="Unassembled WGS sequence"/>
</dbReference>
<evidence type="ECO:0000256" key="2">
    <source>
        <dbReference type="SAM" id="MobiDB-lite"/>
    </source>
</evidence>
<comment type="caution">
    <text evidence="3">The sequence shown here is derived from an EMBL/GenBank/DDBJ whole genome shotgun (WGS) entry which is preliminary data.</text>
</comment>
<proteinExistence type="predicted"/>
<dbReference type="EMBL" id="JAAAID010000119">
    <property type="protein sequence ID" value="KAG0022169.1"/>
    <property type="molecule type" value="Genomic_DNA"/>
</dbReference>
<sequence length="177" mass="20132">MKEQCKIGNDLINRAGSGDSDEKTLEDQVKEICSFYYIASSWKLNHRNPVQLTGNFTRPNVRNLNHDTSGDGSGCSTIVGQVYPGPDRAESIPQESAVTAKSSKGKFDTNHDVMGILEDIAFEMKKNRELKRLKLDVFNRRLAFDEQEAEDNRKKRELERALMEAELRAINVRLEIE</sequence>